<evidence type="ECO:0000256" key="2">
    <source>
        <dbReference type="ARBA" id="ARBA00004651"/>
    </source>
</evidence>
<keyword evidence="26" id="KW-1185">Reference proteome</keyword>
<dbReference type="PANTHER" id="PTHR46382:SF1">
    <property type="entry name" value="PHOSPHATIDATE CYTIDYLYLTRANSFERASE"/>
    <property type="match status" value="1"/>
</dbReference>
<feature type="transmembrane region" description="Helical" evidence="24">
    <location>
        <begin position="293"/>
        <end position="314"/>
    </location>
</feature>
<evidence type="ECO:0000256" key="22">
    <source>
        <dbReference type="ARBA" id="ARBA00032743"/>
    </source>
</evidence>
<evidence type="ECO:0000256" key="9">
    <source>
        <dbReference type="ARBA" id="ARBA00022516"/>
    </source>
</evidence>
<keyword evidence="16" id="KW-0594">Phospholipid biosynthesis</keyword>
<evidence type="ECO:0000256" key="11">
    <source>
        <dbReference type="ARBA" id="ARBA00022692"/>
    </source>
</evidence>
<evidence type="ECO:0000256" key="15">
    <source>
        <dbReference type="ARBA" id="ARBA00023136"/>
    </source>
</evidence>
<protein>
    <recommendedName>
        <fullName evidence="7">Phosphatidate cytidylyltransferase</fullName>
        <ecNumber evidence="6">2.7.7.41</ecNumber>
    </recommendedName>
    <alternativeName>
        <fullName evidence="20">CDP-DAG synthase</fullName>
    </alternativeName>
    <alternativeName>
        <fullName evidence="22">CDP-DG synthase</fullName>
    </alternativeName>
    <alternativeName>
        <fullName evidence="18">CDP-diacylglycerol synthase</fullName>
    </alternativeName>
    <alternativeName>
        <fullName evidence="21">CDP-diglyceride pyrophosphorylase</fullName>
    </alternativeName>
    <alternativeName>
        <fullName evidence="23">CDP-diglyceride synthase</fullName>
    </alternativeName>
    <alternativeName>
        <fullName evidence="19">CTP:phosphatidate cytidylyltransferase</fullName>
    </alternativeName>
</protein>
<dbReference type="KEGG" id="mcou:NCTC10179_00473"/>
<evidence type="ECO:0000256" key="16">
    <source>
        <dbReference type="ARBA" id="ARBA00023209"/>
    </source>
</evidence>
<dbReference type="Proteomes" id="UP000289497">
    <property type="component" value="Chromosome"/>
</dbReference>
<feature type="transmembrane region" description="Helical" evidence="24">
    <location>
        <begin position="237"/>
        <end position="259"/>
    </location>
</feature>
<evidence type="ECO:0000313" key="25">
    <source>
        <dbReference type="EMBL" id="VEU76298.1"/>
    </source>
</evidence>
<feature type="transmembrane region" description="Helical" evidence="24">
    <location>
        <begin position="335"/>
        <end position="354"/>
    </location>
</feature>
<evidence type="ECO:0000256" key="7">
    <source>
        <dbReference type="ARBA" id="ARBA00019373"/>
    </source>
</evidence>
<dbReference type="EMBL" id="LR215039">
    <property type="protein sequence ID" value="VEU76298.1"/>
    <property type="molecule type" value="Genomic_DNA"/>
</dbReference>
<keyword evidence="12 25" id="KW-0548">Nucleotidyltransferase</keyword>
<keyword evidence="11 24" id="KW-0812">Transmembrane</keyword>
<sequence length="356" mass="40314">MNNQINNSQHSLFQQRILPAIFMVVGLIFIFILFRLSFFGFPNFNWSSFADVGKIVARSLSLAIYVALGIWAFYELTYAFTQNKIIASVLGVFQLSTMFTGISFFFFISNFWNVQDKTSYNISNLIYLYSDWIYYLFLLLNTVIFAILRLTTTKDIIYSNFFVKVLIYFIFSFLISSFFKTFVLLMAVPSGLSYILILMTAASASDIGGFVFGAKFGNKYFKRKLAPTISPKKTWEGFFGGMIVSIATIILLSIILNFADLTSQQDNKNYFSVLFKVFVAQDSSISSVLISKFSLILFTLLVPAIATLGDLSFSMIKRANNIKDFSKVLKGHGGLLDRIDSIIFVFVIFSFVAIGF</sequence>
<keyword evidence="17" id="KW-1208">Phospholipid metabolism</keyword>
<proteinExistence type="inferred from homology"/>
<comment type="similarity">
    <text evidence="5">Belongs to the CDS family.</text>
</comment>
<comment type="pathway">
    <text evidence="4">Lipid metabolism.</text>
</comment>
<feature type="transmembrane region" description="Helical" evidence="24">
    <location>
        <begin position="86"/>
        <end position="112"/>
    </location>
</feature>
<evidence type="ECO:0000256" key="17">
    <source>
        <dbReference type="ARBA" id="ARBA00023264"/>
    </source>
</evidence>
<evidence type="ECO:0000256" key="8">
    <source>
        <dbReference type="ARBA" id="ARBA00022475"/>
    </source>
</evidence>
<evidence type="ECO:0000256" key="4">
    <source>
        <dbReference type="ARBA" id="ARBA00005189"/>
    </source>
</evidence>
<evidence type="ECO:0000256" key="24">
    <source>
        <dbReference type="SAM" id="Phobius"/>
    </source>
</evidence>
<dbReference type="PANTHER" id="PTHR46382">
    <property type="entry name" value="PHOSPHATIDATE CYTIDYLYLTRANSFERASE"/>
    <property type="match status" value="1"/>
</dbReference>
<keyword evidence="14" id="KW-0443">Lipid metabolism</keyword>
<evidence type="ECO:0000256" key="13">
    <source>
        <dbReference type="ARBA" id="ARBA00022989"/>
    </source>
</evidence>
<evidence type="ECO:0000256" key="6">
    <source>
        <dbReference type="ARBA" id="ARBA00012487"/>
    </source>
</evidence>
<dbReference type="EC" id="2.7.7.41" evidence="6"/>
<evidence type="ECO:0000256" key="23">
    <source>
        <dbReference type="ARBA" id="ARBA00033406"/>
    </source>
</evidence>
<feature type="transmembrane region" description="Helical" evidence="24">
    <location>
        <begin position="20"/>
        <end position="43"/>
    </location>
</feature>
<organism evidence="25 26">
    <name type="scientific">Mycoplasmopsis columboralis</name>
    <dbReference type="NCBI Taxonomy" id="171282"/>
    <lineage>
        <taxon>Bacteria</taxon>
        <taxon>Bacillati</taxon>
        <taxon>Mycoplasmatota</taxon>
        <taxon>Mycoplasmoidales</taxon>
        <taxon>Metamycoplasmataceae</taxon>
        <taxon>Mycoplasmopsis</taxon>
    </lineage>
</organism>
<dbReference type="GO" id="GO:0004605">
    <property type="term" value="F:phosphatidate cytidylyltransferase activity"/>
    <property type="evidence" value="ECO:0007669"/>
    <property type="project" value="UniProtKB-EC"/>
</dbReference>
<evidence type="ECO:0000256" key="12">
    <source>
        <dbReference type="ARBA" id="ARBA00022695"/>
    </source>
</evidence>
<gene>
    <name evidence="25" type="primary">cdsA</name>
    <name evidence="25" type="ORF">NCTC10179_00473</name>
</gene>
<feature type="transmembrane region" description="Helical" evidence="24">
    <location>
        <begin position="194"/>
        <end position="216"/>
    </location>
</feature>
<dbReference type="Pfam" id="PF01148">
    <property type="entry name" value="CTP_transf_1"/>
    <property type="match status" value="1"/>
</dbReference>
<feature type="transmembrane region" description="Helical" evidence="24">
    <location>
        <begin position="55"/>
        <end position="74"/>
    </location>
</feature>
<feature type="transmembrane region" description="Helical" evidence="24">
    <location>
        <begin position="132"/>
        <end position="150"/>
    </location>
</feature>
<comment type="catalytic activity">
    <reaction evidence="1">
        <text>a 1,2-diacyl-sn-glycero-3-phosphate + CTP + H(+) = a CDP-1,2-diacyl-sn-glycerol + diphosphate</text>
        <dbReference type="Rhea" id="RHEA:16229"/>
        <dbReference type="ChEBI" id="CHEBI:15378"/>
        <dbReference type="ChEBI" id="CHEBI:33019"/>
        <dbReference type="ChEBI" id="CHEBI:37563"/>
        <dbReference type="ChEBI" id="CHEBI:58332"/>
        <dbReference type="ChEBI" id="CHEBI:58608"/>
        <dbReference type="EC" id="2.7.7.41"/>
    </reaction>
</comment>
<dbReference type="RefSeq" id="WP_051616977.1">
    <property type="nucleotide sequence ID" value="NZ_LR215039.1"/>
</dbReference>
<evidence type="ECO:0000256" key="20">
    <source>
        <dbReference type="ARBA" id="ARBA00032253"/>
    </source>
</evidence>
<keyword evidence="13 24" id="KW-1133">Transmembrane helix</keyword>
<dbReference type="GO" id="GO:0005886">
    <property type="term" value="C:plasma membrane"/>
    <property type="evidence" value="ECO:0007669"/>
    <property type="project" value="UniProtKB-SubCell"/>
</dbReference>
<comment type="subcellular location">
    <subcellularLocation>
        <location evidence="2">Cell membrane</location>
        <topology evidence="2">Multi-pass membrane protein</topology>
    </subcellularLocation>
</comment>
<evidence type="ECO:0000256" key="18">
    <source>
        <dbReference type="ARBA" id="ARBA00029893"/>
    </source>
</evidence>
<keyword evidence="15 24" id="KW-0472">Membrane</keyword>
<evidence type="ECO:0000256" key="14">
    <source>
        <dbReference type="ARBA" id="ARBA00023098"/>
    </source>
</evidence>
<keyword evidence="9" id="KW-0444">Lipid biosynthesis</keyword>
<evidence type="ECO:0000256" key="3">
    <source>
        <dbReference type="ARBA" id="ARBA00005119"/>
    </source>
</evidence>
<evidence type="ECO:0000256" key="5">
    <source>
        <dbReference type="ARBA" id="ARBA00010185"/>
    </source>
</evidence>
<reference evidence="25 26" key="1">
    <citation type="submission" date="2019-01" db="EMBL/GenBank/DDBJ databases">
        <authorList>
            <consortium name="Pathogen Informatics"/>
        </authorList>
    </citation>
    <scope>NUCLEOTIDE SEQUENCE [LARGE SCALE GENOMIC DNA]</scope>
    <source>
        <strain evidence="25 26">NCTC10179</strain>
    </source>
</reference>
<comment type="pathway">
    <text evidence="3">Phospholipid metabolism; CDP-diacylglycerol biosynthesis; CDP-diacylglycerol from sn-glycerol 3-phosphate: step 3/3.</text>
</comment>
<evidence type="ECO:0000256" key="10">
    <source>
        <dbReference type="ARBA" id="ARBA00022679"/>
    </source>
</evidence>
<dbReference type="GO" id="GO:0016024">
    <property type="term" value="P:CDP-diacylglycerol biosynthetic process"/>
    <property type="evidence" value="ECO:0007669"/>
    <property type="project" value="TreeGrafter"/>
</dbReference>
<accession>A0A449B6Z9</accession>
<evidence type="ECO:0000256" key="1">
    <source>
        <dbReference type="ARBA" id="ARBA00001698"/>
    </source>
</evidence>
<name>A0A449B6Z9_9BACT</name>
<evidence type="ECO:0000256" key="21">
    <source>
        <dbReference type="ARBA" id="ARBA00032396"/>
    </source>
</evidence>
<dbReference type="OrthoDB" id="9799199at2"/>
<feature type="transmembrane region" description="Helical" evidence="24">
    <location>
        <begin position="162"/>
        <end position="188"/>
    </location>
</feature>
<keyword evidence="8" id="KW-1003">Cell membrane</keyword>
<keyword evidence="10 25" id="KW-0808">Transferase</keyword>
<dbReference type="AlphaFoldDB" id="A0A449B6Z9"/>
<evidence type="ECO:0000256" key="19">
    <source>
        <dbReference type="ARBA" id="ARBA00031825"/>
    </source>
</evidence>
<evidence type="ECO:0000313" key="26">
    <source>
        <dbReference type="Proteomes" id="UP000289497"/>
    </source>
</evidence>